<keyword evidence="2" id="KW-1185">Reference proteome</keyword>
<dbReference type="Proteomes" id="UP001165121">
    <property type="component" value="Unassembled WGS sequence"/>
</dbReference>
<sequence length="165" mass="18536">MGLKLAVRFGSAESLKTNARIDTKYAGEQHIDLGYSLLENRFTDADSRGDKEEELTKLTPQRWRSGLTLLTRGNEFPDYIADSDEEVAHMDDAFIQSLGGKLTLEAIDQMALRVFEWGAMTSEFETVWDEYPHQSKDVAAPKCELEDIAHSPAMLFSISCRSHCG</sequence>
<protein>
    <submittedName>
        <fullName evidence="1">Unnamed protein product</fullName>
    </submittedName>
</protein>
<comment type="caution">
    <text evidence="1">The sequence shown here is derived from an EMBL/GenBank/DDBJ whole genome shotgun (WGS) entry which is preliminary data.</text>
</comment>
<evidence type="ECO:0000313" key="2">
    <source>
        <dbReference type="Proteomes" id="UP001165121"/>
    </source>
</evidence>
<accession>A0A9W6U705</accession>
<name>A0A9W6U705_9STRA</name>
<gene>
    <name evidence="1" type="ORF">Pfra01_000533600</name>
</gene>
<proteinExistence type="predicted"/>
<evidence type="ECO:0000313" key="1">
    <source>
        <dbReference type="EMBL" id="GMF27217.1"/>
    </source>
</evidence>
<dbReference type="EMBL" id="BSXT01000433">
    <property type="protein sequence ID" value="GMF27217.1"/>
    <property type="molecule type" value="Genomic_DNA"/>
</dbReference>
<reference evidence="1" key="1">
    <citation type="submission" date="2023-04" db="EMBL/GenBank/DDBJ databases">
        <title>Phytophthora fragariaefolia NBRC 109709.</title>
        <authorList>
            <person name="Ichikawa N."/>
            <person name="Sato H."/>
            <person name="Tonouchi N."/>
        </authorList>
    </citation>
    <scope>NUCLEOTIDE SEQUENCE</scope>
    <source>
        <strain evidence="1">NBRC 109709</strain>
    </source>
</reference>
<dbReference type="AlphaFoldDB" id="A0A9W6U705"/>
<organism evidence="1 2">
    <name type="scientific">Phytophthora fragariaefolia</name>
    <dbReference type="NCBI Taxonomy" id="1490495"/>
    <lineage>
        <taxon>Eukaryota</taxon>
        <taxon>Sar</taxon>
        <taxon>Stramenopiles</taxon>
        <taxon>Oomycota</taxon>
        <taxon>Peronosporomycetes</taxon>
        <taxon>Peronosporales</taxon>
        <taxon>Peronosporaceae</taxon>
        <taxon>Phytophthora</taxon>
    </lineage>
</organism>